<dbReference type="GeneID" id="54585965"/>
<evidence type="ECO:0000313" key="1">
    <source>
        <dbReference type="EMBL" id="KAF2254273.1"/>
    </source>
</evidence>
<organism evidence="1 2">
    <name type="scientific">Trematosphaeria pertusa</name>
    <dbReference type="NCBI Taxonomy" id="390896"/>
    <lineage>
        <taxon>Eukaryota</taxon>
        <taxon>Fungi</taxon>
        <taxon>Dikarya</taxon>
        <taxon>Ascomycota</taxon>
        <taxon>Pezizomycotina</taxon>
        <taxon>Dothideomycetes</taxon>
        <taxon>Pleosporomycetidae</taxon>
        <taxon>Pleosporales</taxon>
        <taxon>Massarineae</taxon>
        <taxon>Trematosphaeriaceae</taxon>
        <taxon>Trematosphaeria</taxon>
    </lineage>
</organism>
<proteinExistence type="predicted"/>
<dbReference type="RefSeq" id="XP_033689277.1">
    <property type="nucleotide sequence ID" value="XM_033832635.1"/>
</dbReference>
<dbReference type="EMBL" id="ML987190">
    <property type="protein sequence ID" value="KAF2254273.1"/>
    <property type="molecule type" value="Genomic_DNA"/>
</dbReference>
<dbReference type="AlphaFoldDB" id="A0A6A6IYK7"/>
<sequence length="806" mass="89674">MAEADTQDCLDSIHRDSPCSCHRRSIPVPSRGQQTSNQELKPACMKDKACSPLASSNGGPQALTDEIKVPATDPAFISALWRAVNPDLFNCVAMEDPMQLLLCTPSDVATRNAFNSYGIPMQPDLSIDSTSPPTTLALQDYQSAFPDMEWVDPAKASAISSALQDLNATPTTQKYLLFDHIFRSSLSGTVRVHEPEIKPIGIYGDVTLGKYLSALPSMVFPARANLLTDRIQSMPLGASGRGGSGELQVYTDIHPQCVYYIRAELLGQLPTQRLPAYRITHFLPYFTIEIDWETHDHAKPFPKMALFAATAIYNRWFLSKEAKCKQMDQVQHDQVRHWSMVVTRGQWTLYCAKPKGAVRWEGCKIEDERAFWTPAIWLGVQHHYDGEFDEFRNVSGAPEEAYDTSDLRALSSTGRVYFNFQQTWQTRDDEFFDRLYDAASYLQTDPSTRHVQIFANTAENADPDCLSLSLDEFSHAIDRLSLYPPPEHAYFPAQSEGARCGQTQNQFGRARDLPSRHVEATDYVVFYILGAYAASVVELGTTSTETWQGRARTCASQERSVVLSLAADHSYVAWYRDLTIGFTLVLGIYDLAHIVFDGRNLFQCSTLTADGSVALAAAGRDLLVARRRRSKRSDTIRLGSLGTISSQVQETRDALKLATSTSLVMPALDRVQFNRQLAKYAGWPGYRATPILLSHVLYLCRASLAPSARRRGLPIAIRFSDAVDEVGIEIYAVYFDSCNPINLLPPIDILEAGYFRVLAAPVSETLHIGYGFGKGVRVTAIQEIEVGTVNVEFGGLDDRTRAWADS</sequence>
<reference evidence="1" key="1">
    <citation type="journal article" date="2020" name="Stud. Mycol.">
        <title>101 Dothideomycetes genomes: a test case for predicting lifestyles and emergence of pathogens.</title>
        <authorList>
            <person name="Haridas S."/>
            <person name="Albert R."/>
            <person name="Binder M."/>
            <person name="Bloem J."/>
            <person name="Labutti K."/>
            <person name="Salamov A."/>
            <person name="Andreopoulos B."/>
            <person name="Baker S."/>
            <person name="Barry K."/>
            <person name="Bills G."/>
            <person name="Bluhm B."/>
            <person name="Cannon C."/>
            <person name="Castanera R."/>
            <person name="Culley D."/>
            <person name="Daum C."/>
            <person name="Ezra D."/>
            <person name="Gonzalez J."/>
            <person name="Henrissat B."/>
            <person name="Kuo A."/>
            <person name="Liang C."/>
            <person name="Lipzen A."/>
            <person name="Lutzoni F."/>
            <person name="Magnuson J."/>
            <person name="Mondo S."/>
            <person name="Nolan M."/>
            <person name="Ohm R."/>
            <person name="Pangilinan J."/>
            <person name="Park H.-J."/>
            <person name="Ramirez L."/>
            <person name="Alfaro M."/>
            <person name="Sun H."/>
            <person name="Tritt A."/>
            <person name="Yoshinaga Y."/>
            <person name="Zwiers L.-H."/>
            <person name="Turgeon B."/>
            <person name="Goodwin S."/>
            <person name="Spatafora J."/>
            <person name="Crous P."/>
            <person name="Grigoriev I."/>
        </authorList>
    </citation>
    <scope>NUCLEOTIDE SEQUENCE</scope>
    <source>
        <strain evidence="1">CBS 122368</strain>
    </source>
</reference>
<gene>
    <name evidence="1" type="ORF">BU26DRAFT_558977</name>
</gene>
<name>A0A6A6IYK7_9PLEO</name>
<dbReference type="Proteomes" id="UP000800094">
    <property type="component" value="Unassembled WGS sequence"/>
</dbReference>
<keyword evidence="2" id="KW-1185">Reference proteome</keyword>
<evidence type="ECO:0000313" key="2">
    <source>
        <dbReference type="Proteomes" id="UP000800094"/>
    </source>
</evidence>
<protein>
    <submittedName>
        <fullName evidence="1">Uncharacterized protein</fullName>
    </submittedName>
</protein>
<accession>A0A6A6IYK7</accession>